<reference evidence="2 3" key="1">
    <citation type="submission" date="2020-08" db="EMBL/GenBank/DDBJ databases">
        <title>A Genomic Blueprint of the Chicken Gut Microbiome.</title>
        <authorList>
            <person name="Gilroy R."/>
            <person name="Ravi A."/>
            <person name="Getino M."/>
            <person name="Pursley I."/>
            <person name="Horton D.L."/>
            <person name="Alikhan N.-F."/>
            <person name="Baker D."/>
            <person name="Gharbi K."/>
            <person name="Hall N."/>
            <person name="Watson M."/>
            <person name="Adriaenssens E.M."/>
            <person name="Foster-Nyarko E."/>
            <person name="Jarju S."/>
            <person name="Secka A."/>
            <person name="Antonio M."/>
            <person name="Oren A."/>
            <person name="Chaudhuri R."/>
            <person name="La Ragione R.M."/>
            <person name="Hildebrand F."/>
            <person name="Pallen M.J."/>
        </authorList>
    </citation>
    <scope>NUCLEOTIDE SEQUENCE [LARGE SCALE GENOMIC DNA]</scope>
    <source>
        <strain evidence="2 3">Sa1BUA2</strain>
    </source>
</reference>
<evidence type="ECO:0000313" key="3">
    <source>
        <dbReference type="Proteomes" id="UP000648182"/>
    </source>
</evidence>
<keyword evidence="1" id="KW-0812">Transmembrane</keyword>
<dbReference type="Proteomes" id="UP000648182">
    <property type="component" value="Unassembled WGS sequence"/>
</dbReference>
<evidence type="ECO:0000313" key="2">
    <source>
        <dbReference type="EMBL" id="MBD8007122.1"/>
    </source>
</evidence>
<evidence type="ECO:0008006" key="4">
    <source>
        <dbReference type="Google" id="ProtNLM"/>
    </source>
</evidence>
<proteinExistence type="predicted"/>
<comment type="caution">
    <text evidence="2">The sequence shown here is derived from an EMBL/GenBank/DDBJ whole genome shotgun (WGS) entry which is preliminary data.</text>
</comment>
<dbReference type="EMBL" id="JACSPV010000047">
    <property type="protein sequence ID" value="MBD8007122.1"/>
    <property type="molecule type" value="Genomic_DNA"/>
</dbReference>
<organism evidence="2 3">
    <name type="scientific">Bacillus norwichensis</name>
    <dbReference type="NCBI Taxonomy" id="2762217"/>
    <lineage>
        <taxon>Bacteria</taxon>
        <taxon>Bacillati</taxon>
        <taxon>Bacillota</taxon>
        <taxon>Bacilli</taxon>
        <taxon>Bacillales</taxon>
        <taxon>Bacillaceae</taxon>
        <taxon>Bacillus</taxon>
    </lineage>
</organism>
<protein>
    <recommendedName>
        <fullName evidence="4">Holin</fullName>
    </recommendedName>
</protein>
<keyword evidence="3" id="KW-1185">Reference proteome</keyword>
<dbReference type="RefSeq" id="WP_191815563.1">
    <property type="nucleotide sequence ID" value="NZ_JACSPV010000047.1"/>
</dbReference>
<keyword evidence="1" id="KW-1133">Transmembrane helix</keyword>
<feature type="transmembrane region" description="Helical" evidence="1">
    <location>
        <begin position="60"/>
        <end position="81"/>
    </location>
</feature>
<evidence type="ECO:0000256" key="1">
    <source>
        <dbReference type="SAM" id="Phobius"/>
    </source>
</evidence>
<name>A0ABR8VQU0_9BACI</name>
<keyword evidence="1" id="KW-0472">Membrane</keyword>
<gene>
    <name evidence="2" type="ORF">H9631_18835</name>
</gene>
<accession>A0ABR8VQU0</accession>
<feature type="transmembrane region" description="Helical" evidence="1">
    <location>
        <begin position="12"/>
        <end position="32"/>
    </location>
</feature>
<feature type="transmembrane region" description="Helical" evidence="1">
    <location>
        <begin position="37"/>
        <end position="54"/>
    </location>
</feature>
<sequence length="100" mass="11185">MEPFPVIHTNFWDSVIAVPVVLIVTQIIKVLFPIPRVLIPTVANILGLAFALFIAHRFNFWGAIFMGLFYGNAAVGVYASLKTSWHAYRNSDQNKSKPPV</sequence>